<comment type="similarity">
    <text evidence="3 12 13 17">Belongs to the histidinol dehydrogenase family.</text>
</comment>
<feature type="binding site" evidence="12 15">
    <location>
        <position position="359"/>
    </location>
    <ligand>
        <name>substrate</name>
    </ligand>
</feature>
<dbReference type="FunFam" id="3.40.50.1980:FF:000001">
    <property type="entry name" value="Histidinol dehydrogenase"/>
    <property type="match status" value="1"/>
</dbReference>
<dbReference type="PIRSF" id="PIRSF000099">
    <property type="entry name" value="Histidinol_dh"/>
    <property type="match status" value="1"/>
</dbReference>
<feature type="active site" description="Proton acceptor" evidence="12 14">
    <location>
        <position position="325"/>
    </location>
</feature>
<evidence type="ECO:0000256" key="12">
    <source>
        <dbReference type="HAMAP-Rule" id="MF_01024"/>
    </source>
</evidence>
<keyword evidence="5 12" id="KW-0028">Amino-acid biosynthesis</keyword>
<evidence type="ECO:0000256" key="7">
    <source>
        <dbReference type="ARBA" id="ARBA00022833"/>
    </source>
</evidence>
<dbReference type="InterPro" id="IPR012131">
    <property type="entry name" value="Hstdl_DH"/>
</dbReference>
<dbReference type="Gene3D" id="3.40.50.1980">
    <property type="entry name" value="Nitrogenase molybdenum iron protein domain"/>
    <property type="match status" value="2"/>
</dbReference>
<gene>
    <name evidence="12 18" type="primary">hisD</name>
    <name evidence="18" type="ORF">CEX98_17345</name>
</gene>
<dbReference type="CDD" id="cd06572">
    <property type="entry name" value="Histidinol_dh"/>
    <property type="match status" value="1"/>
</dbReference>
<organism evidence="18 19">
    <name type="scientific">Pseudoalteromonas piscicida</name>
    <dbReference type="NCBI Taxonomy" id="43662"/>
    <lineage>
        <taxon>Bacteria</taxon>
        <taxon>Pseudomonadati</taxon>
        <taxon>Pseudomonadota</taxon>
        <taxon>Gammaproteobacteria</taxon>
        <taxon>Alteromonadales</taxon>
        <taxon>Pseudoalteromonadaceae</taxon>
        <taxon>Pseudoalteromonas</taxon>
    </lineage>
</organism>
<evidence type="ECO:0000256" key="3">
    <source>
        <dbReference type="ARBA" id="ARBA00010178"/>
    </source>
</evidence>
<dbReference type="InterPro" id="IPR022695">
    <property type="entry name" value="Histidinol_DH_monofunct"/>
</dbReference>
<dbReference type="EMBL" id="NKHF01000083">
    <property type="protein sequence ID" value="PCK30499.1"/>
    <property type="molecule type" value="Genomic_DNA"/>
</dbReference>
<comment type="function">
    <text evidence="1 12">Catalyzes the sequential NAD-dependent oxidations of L-histidinol to L-histidinaldehyde and then to L-histidine.</text>
</comment>
<name>A0A2A5JME3_PSEO7</name>
<evidence type="ECO:0000256" key="15">
    <source>
        <dbReference type="PIRSR" id="PIRSR000099-3"/>
    </source>
</evidence>
<keyword evidence="7 12" id="KW-0862">Zinc</keyword>
<dbReference type="GO" id="GO:0008270">
    <property type="term" value="F:zinc ion binding"/>
    <property type="evidence" value="ECO:0007669"/>
    <property type="project" value="UniProtKB-UniRule"/>
</dbReference>
<feature type="binding site" evidence="12 15">
    <location>
        <position position="261"/>
    </location>
    <ligand>
        <name>substrate</name>
    </ligand>
</feature>
<evidence type="ECO:0000256" key="10">
    <source>
        <dbReference type="ARBA" id="ARBA00023102"/>
    </source>
</evidence>
<evidence type="ECO:0000313" key="18">
    <source>
        <dbReference type="EMBL" id="PCK30499.1"/>
    </source>
</evidence>
<dbReference type="Proteomes" id="UP000228621">
    <property type="component" value="Unassembled WGS sequence"/>
</dbReference>
<dbReference type="PANTHER" id="PTHR21256:SF2">
    <property type="entry name" value="HISTIDINE BIOSYNTHESIS TRIFUNCTIONAL PROTEIN"/>
    <property type="match status" value="1"/>
</dbReference>
<comment type="pathway">
    <text evidence="2 12">Amino-acid biosynthesis; L-histidine biosynthesis; L-histidine from 5-phospho-alpha-D-ribose 1-diphosphate: step 9/9.</text>
</comment>
<keyword evidence="6 12" id="KW-0479">Metal-binding</keyword>
<dbReference type="SUPFAM" id="SSF53720">
    <property type="entry name" value="ALDH-like"/>
    <property type="match status" value="1"/>
</dbReference>
<keyword evidence="9 12" id="KW-0520">NAD</keyword>
<evidence type="ECO:0000256" key="5">
    <source>
        <dbReference type="ARBA" id="ARBA00022605"/>
    </source>
</evidence>
<proteinExistence type="inferred from homology"/>
<evidence type="ECO:0000313" key="19">
    <source>
        <dbReference type="Proteomes" id="UP000228621"/>
    </source>
</evidence>
<dbReference type="AlphaFoldDB" id="A0A2A5JME3"/>
<evidence type="ECO:0000256" key="9">
    <source>
        <dbReference type="ARBA" id="ARBA00023027"/>
    </source>
</evidence>
<dbReference type="FunFam" id="1.20.5.1300:FF:000001">
    <property type="entry name" value="Histidine biosynthesis trifunctional protein"/>
    <property type="match status" value="1"/>
</dbReference>
<dbReference type="PROSITE" id="PS00611">
    <property type="entry name" value="HISOL_DEHYDROGENASE"/>
    <property type="match status" value="1"/>
</dbReference>
<feature type="binding site" evidence="12 16">
    <location>
        <position position="359"/>
    </location>
    <ligand>
        <name>Zn(2+)</name>
        <dbReference type="ChEBI" id="CHEBI:29105"/>
    </ligand>
</feature>
<dbReference type="GO" id="GO:0000105">
    <property type="term" value="P:L-histidine biosynthetic process"/>
    <property type="evidence" value="ECO:0007669"/>
    <property type="project" value="UniProtKB-UniRule"/>
</dbReference>
<evidence type="ECO:0000256" key="1">
    <source>
        <dbReference type="ARBA" id="ARBA00003850"/>
    </source>
</evidence>
<feature type="binding site" evidence="12 16">
    <location>
        <position position="418"/>
    </location>
    <ligand>
        <name>Zn(2+)</name>
        <dbReference type="ChEBI" id="CHEBI:29105"/>
    </ligand>
</feature>
<feature type="binding site" evidence="12 16">
    <location>
        <position position="261"/>
    </location>
    <ligand>
        <name>Zn(2+)</name>
        <dbReference type="ChEBI" id="CHEBI:29105"/>
    </ligand>
</feature>
<dbReference type="EC" id="1.1.1.23" evidence="4 12"/>
<dbReference type="InterPro" id="IPR001692">
    <property type="entry name" value="Histidinol_DH_CS"/>
</dbReference>
<sequence>MFVWQSATNEQRINCLSRPAVKMGVKVKAAVEAIIDNVARNGDDALLGYAEQFDARVNPRIRVTRSELVESEFALTSELKSAIDQAYSNIKKFHQLQLPQSKQIETQPGVICELRYQAIEAVGLYVPGGSAPLPSSVLMQGVCAQLSGAKTIVLATPVKGDSQINPAILYAAKLCGVTDVIECGGAGAIAAMALGTSSVPKVNKIFGPGNSFVTMAKQLLSQSVPGLAIDMPAGPSEVLVIADSGANPEFIAADLLSQAEHGEDSQVILLASDRELILDTEAAIERQLSVLSRADIAKAALKNSTLVLVENIAQAFEISAQYGPEHLILQIRDAERYLPLVKNAGSVFVGDYTPESAGDYASGTNHVLPTYGYSKTYSSLNLMDFYKAYTVQTITKEGLRGLSTAILPLAQAEGLDAHANAVKVRLENNND</sequence>
<dbReference type="GO" id="GO:0005829">
    <property type="term" value="C:cytosol"/>
    <property type="evidence" value="ECO:0007669"/>
    <property type="project" value="TreeGrafter"/>
</dbReference>
<dbReference type="HAMAP" id="MF_01024">
    <property type="entry name" value="HisD"/>
    <property type="match status" value="1"/>
</dbReference>
<dbReference type="NCBIfam" id="TIGR00069">
    <property type="entry name" value="hisD"/>
    <property type="match status" value="1"/>
</dbReference>
<keyword evidence="8 12" id="KW-0560">Oxidoreductase</keyword>
<protein>
    <recommendedName>
        <fullName evidence="4 12">Histidinol dehydrogenase</fullName>
        <shortName evidence="12">HDH</shortName>
        <ecNumber evidence="4 12">1.1.1.23</ecNumber>
    </recommendedName>
</protein>
<feature type="binding site" evidence="12 15">
    <location>
        <position position="418"/>
    </location>
    <ligand>
        <name>substrate</name>
    </ligand>
</feature>
<dbReference type="UniPathway" id="UPA00031">
    <property type="reaction ID" value="UER00014"/>
</dbReference>
<dbReference type="PRINTS" id="PR00083">
    <property type="entry name" value="HOLDHDRGNASE"/>
</dbReference>
<comment type="cofactor">
    <cofactor evidence="12 16">
        <name>Zn(2+)</name>
        <dbReference type="ChEBI" id="CHEBI:29105"/>
    </cofactor>
    <text evidence="12 16">Binds 1 zinc ion per subunit.</text>
</comment>
<dbReference type="Gene3D" id="1.20.5.1300">
    <property type="match status" value="1"/>
</dbReference>
<keyword evidence="10 12" id="KW-0368">Histidine biosynthesis</keyword>
<feature type="binding site" evidence="12 15">
    <location>
        <position position="258"/>
    </location>
    <ligand>
        <name>substrate</name>
    </ligand>
</feature>
<feature type="binding site" evidence="12 15">
    <location>
        <position position="236"/>
    </location>
    <ligand>
        <name>substrate</name>
    </ligand>
</feature>
<comment type="catalytic activity">
    <reaction evidence="11 12">
        <text>L-histidinol + 2 NAD(+) + H2O = L-histidine + 2 NADH + 3 H(+)</text>
        <dbReference type="Rhea" id="RHEA:20641"/>
        <dbReference type="ChEBI" id="CHEBI:15377"/>
        <dbReference type="ChEBI" id="CHEBI:15378"/>
        <dbReference type="ChEBI" id="CHEBI:57540"/>
        <dbReference type="ChEBI" id="CHEBI:57595"/>
        <dbReference type="ChEBI" id="CHEBI:57699"/>
        <dbReference type="ChEBI" id="CHEBI:57945"/>
        <dbReference type="EC" id="1.1.1.23"/>
    </reaction>
</comment>
<reference evidence="19" key="1">
    <citation type="journal article" date="2019" name="Genome Announc.">
        <title>Draft Genome Sequence of Pseudoalteromonas piscicida Strain 36Y ROTHPW, an Hypersaline Seawater Isolate from the South Coast of Sonora, Mexico.</title>
        <authorList>
            <person name="Sanchez-Diaz R."/>
            <person name="Molina-Garza Z.J."/>
            <person name="Cruz-Suarez L.E."/>
            <person name="Selvin J."/>
            <person name="Kiran G.S."/>
            <person name="Ibarra-Gamez J.C."/>
            <person name="Gomez-Gil B."/>
            <person name="Galaviz-Silva L."/>
        </authorList>
    </citation>
    <scope>NUCLEOTIDE SEQUENCE [LARGE SCALE GENOMIC DNA]</scope>
    <source>
        <strain evidence="19">36Y_RITHPW</strain>
    </source>
</reference>
<feature type="active site" description="Proton acceptor" evidence="12 14">
    <location>
        <position position="326"/>
    </location>
</feature>
<comment type="caution">
    <text evidence="12">Lacks conserved residue(s) required for the propagation of feature annotation.</text>
</comment>
<dbReference type="Pfam" id="PF00815">
    <property type="entry name" value="Histidinol_dh"/>
    <property type="match status" value="1"/>
</dbReference>
<evidence type="ECO:0000256" key="2">
    <source>
        <dbReference type="ARBA" id="ARBA00004940"/>
    </source>
</evidence>
<comment type="caution">
    <text evidence="18">The sequence shown here is derived from an EMBL/GenBank/DDBJ whole genome shotgun (WGS) entry which is preliminary data.</text>
</comment>
<feature type="binding site" evidence="12 16">
    <location>
        <position position="258"/>
    </location>
    <ligand>
        <name>Zn(2+)</name>
        <dbReference type="ChEBI" id="CHEBI:29105"/>
    </ligand>
</feature>
<accession>A0A2A5JME3</accession>
<evidence type="ECO:0000256" key="16">
    <source>
        <dbReference type="PIRSR" id="PIRSR000099-4"/>
    </source>
</evidence>
<evidence type="ECO:0000256" key="13">
    <source>
        <dbReference type="PIRNR" id="PIRNR000099"/>
    </source>
</evidence>
<dbReference type="GO" id="GO:0051287">
    <property type="term" value="F:NAD binding"/>
    <property type="evidence" value="ECO:0007669"/>
    <property type="project" value="InterPro"/>
</dbReference>
<keyword evidence="19" id="KW-1185">Reference proteome</keyword>
<evidence type="ECO:0000256" key="17">
    <source>
        <dbReference type="RuleBase" id="RU004175"/>
    </source>
</evidence>
<dbReference type="OrthoDB" id="9805269at2"/>
<evidence type="ECO:0000256" key="11">
    <source>
        <dbReference type="ARBA" id="ARBA00049489"/>
    </source>
</evidence>
<feature type="binding site" evidence="12 15">
    <location>
        <position position="413"/>
    </location>
    <ligand>
        <name>substrate</name>
    </ligand>
</feature>
<dbReference type="PANTHER" id="PTHR21256">
    <property type="entry name" value="HISTIDINOL DEHYDROGENASE HDH"/>
    <property type="match status" value="1"/>
</dbReference>
<evidence type="ECO:0000256" key="14">
    <source>
        <dbReference type="PIRSR" id="PIRSR000099-1"/>
    </source>
</evidence>
<dbReference type="GO" id="GO:0004399">
    <property type="term" value="F:histidinol dehydrogenase activity"/>
    <property type="evidence" value="ECO:0007669"/>
    <property type="project" value="UniProtKB-UniRule"/>
</dbReference>
<feature type="binding site" evidence="12 15">
    <location>
        <position position="326"/>
    </location>
    <ligand>
        <name>substrate</name>
    </ligand>
</feature>
<dbReference type="InterPro" id="IPR016161">
    <property type="entry name" value="Ald_DH/histidinol_DH"/>
</dbReference>
<dbReference type="FunFam" id="3.40.50.1980:FF:000002">
    <property type="entry name" value="Histidinol dehydrogenase, chloroplastic"/>
    <property type="match status" value="1"/>
</dbReference>
<dbReference type="RefSeq" id="WP_099643283.1">
    <property type="nucleotide sequence ID" value="NZ_NKHF01000083.1"/>
</dbReference>
<evidence type="ECO:0000256" key="6">
    <source>
        <dbReference type="ARBA" id="ARBA00022723"/>
    </source>
</evidence>
<evidence type="ECO:0000256" key="4">
    <source>
        <dbReference type="ARBA" id="ARBA00012965"/>
    </source>
</evidence>
<evidence type="ECO:0000256" key="8">
    <source>
        <dbReference type="ARBA" id="ARBA00023002"/>
    </source>
</evidence>